<feature type="signal peptide" evidence="10">
    <location>
        <begin position="1"/>
        <end position="24"/>
    </location>
</feature>
<evidence type="ECO:0000256" key="4">
    <source>
        <dbReference type="ARBA" id="ARBA00022692"/>
    </source>
</evidence>
<dbReference type="GO" id="GO:0044718">
    <property type="term" value="P:siderophore transmembrane transport"/>
    <property type="evidence" value="ECO:0007669"/>
    <property type="project" value="TreeGrafter"/>
</dbReference>
<evidence type="ECO:0000256" key="7">
    <source>
        <dbReference type="ARBA" id="ARBA00023237"/>
    </source>
</evidence>
<evidence type="ECO:0000256" key="6">
    <source>
        <dbReference type="ARBA" id="ARBA00023136"/>
    </source>
</evidence>
<dbReference type="RefSeq" id="WP_147081161.1">
    <property type="nucleotide sequence ID" value="NZ_BJZT01000039.1"/>
</dbReference>
<dbReference type="CDD" id="cd01347">
    <property type="entry name" value="ligand_gated_channel"/>
    <property type="match status" value="1"/>
</dbReference>
<evidence type="ECO:0000313" key="13">
    <source>
        <dbReference type="EMBL" id="GEP01130.1"/>
    </source>
</evidence>
<gene>
    <name evidence="13" type="ORF">MHA02_35170</name>
</gene>
<name>A0A512ITU6_9HYPH</name>
<keyword evidence="4 8" id="KW-0812">Transmembrane</keyword>
<keyword evidence="5 9" id="KW-0798">TonB box</keyword>
<dbReference type="EMBL" id="BJZT01000039">
    <property type="protein sequence ID" value="GEP01130.1"/>
    <property type="molecule type" value="Genomic_DNA"/>
</dbReference>
<keyword evidence="2 8" id="KW-0813">Transport</keyword>
<keyword evidence="10" id="KW-0732">Signal</keyword>
<dbReference type="PANTHER" id="PTHR30069:SF28">
    <property type="entry name" value="TONB-DEPENDENT RECEPTOR YNCD-RELATED"/>
    <property type="match status" value="1"/>
</dbReference>
<dbReference type="Pfam" id="PF07715">
    <property type="entry name" value="Plug"/>
    <property type="match status" value="1"/>
</dbReference>
<evidence type="ECO:0000259" key="12">
    <source>
        <dbReference type="Pfam" id="PF07715"/>
    </source>
</evidence>
<protein>
    <submittedName>
        <fullName evidence="13">TonB-dependent receptor</fullName>
    </submittedName>
</protein>
<dbReference type="InterPro" id="IPR039426">
    <property type="entry name" value="TonB-dep_rcpt-like"/>
</dbReference>
<proteinExistence type="inferred from homology"/>
<evidence type="ECO:0000256" key="9">
    <source>
        <dbReference type="RuleBase" id="RU003357"/>
    </source>
</evidence>
<reference evidence="13 14" key="1">
    <citation type="submission" date="2019-07" db="EMBL/GenBank/DDBJ databases">
        <title>Whole genome shotgun sequence of Methylobacterium haplocladii NBRC 107714.</title>
        <authorList>
            <person name="Hosoyama A."/>
            <person name="Uohara A."/>
            <person name="Ohji S."/>
            <person name="Ichikawa N."/>
        </authorList>
    </citation>
    <scope>NUCLEOTIDE SEQUENCE [LARGE SCALE GENOMIC DNA]</scope>
    <source>
        <strain evidence="13 14">NBRC 107714</strain>
    </source>
</reference>
<evidence type="ECO:0000313" key="14">
    <source>
        <dbReference type="Proteomes" id="UP000321258"/>
    </source>
</evidence>
<organism evidence="13 14">
    <name type="scientific">Methylobacterium haplocladii</name>
    <dbReference type="NCBI Taxonomy" id="1176176"/>
    <lineage>
        <taxon>Bacteria</taxon>
        <taxon>Pseudomonadati</taxon>
        <taxon>Pseudomonadota</taxon>
        <taxon>Alphaproteobacteria</taxon>
        <taxon>Hyphomicrobiales</taxon>
        <taxon>Methylobacteriaceae</taxon>
        <taxon>Methylobacterium</taxon>
    </lineage>
</organism>
<evidence type="ECO:0000259" key="11">
    <source>
        <dbReference type="Pfam" id="PF00593"/>
    </source>
</evidence>
<evidence type="ECO:0000256" key="2">
    <source>
        <dbReference type="ARBA" id="ARBA00022448"/>
    </source>
</evidence>
<dbReference type="SUPFAM" id="SSF56935">
    <property type="entry name" value="Porins"/>
    <property type="match status" value="1"/>
</dbReference>
<dbReference type="AlphaFoldDB" id="A0A512ITU6"/>
<dbReference type="Gene3D" id="2.170.130.10">
    <property type="entry name" value="TonB-dependent receptor, plug domain"/>
    <property type="match status" value="1"/>
</dbReference>
<evidence type="ECO:0000256" key="8">
    <source>
        <dbReference type="PROSITE-ProRule" id="PRU01360"/>
    </source>
</evidence>
<keyword evidence="6 8" id="KW-0472">Membrane</keyword>
<comment type="similarity">
    <text evidence="8 9">Belongs to the TonB-dependent receptor family.</text>
</comment>
<dbReference type="InterPro" id="IPR012910">
    <property type="entry name" value="Plug_dom"/>
</dbReference>
<evidence type="ECO:0000256" key="5">
    <source>
        <dbReference type="ARBA" id="ARBA00023077"/>
    </source>
</evidence>
<evidence type="ECO:0000256" key="3">
    <source>
        <dbReference type="ARBA" id="ARBA00022452"/>
    </source>
</evidence>
<dbReference type="Gene3D" id="2.40.170.20">
    <property type="entry name" value="TonB-dependent receptor, beta-barrel domain"/>
    <property type="match status" value="1"/>
</dbReference>
<keyword evidence="14" id="KW-1185">Reference proteome</keyword>
<keyword evidence="3 8" id="KW-1134">Transmembrane beta strand</keyword>
<dbReference type="PROSITE" id="PS52016">
    <property type="entry name" value="TONB_DEPENDENT_REC_3"/>
    <property type="match status" value="1"/>
</dbReference>
<feature type="chain" id="PRO_5021965991" evidence="10">
    <location>
        <begin position="25"/>
        <end position="701"/>
    </location>
</feature>
<dbReference type="OrthoDB" id="9760620at2"/>
<dbReference type="InterPro" id="IPR000531">
    <property type="entry name" value="Beta-barrel_TonB"/>
</dbReference>
<feature type="domain" description="TonB-dependent receptor-like beta-barrel" evidence="11">
    <location>
        <begin position="217"/>
        <end position="660"/>
    </location>
</feature>
<dbReference type="Pfam" id="PF00593">
    <property type="entry name" value="TonB_dep_Rec_b-barrel"/>
    <property type="match status" value="1"/>
</dbReference>
<feature type="domain" description="TonB-dependent receptor plug" evidence="12">
    <location>
        <begin position="63"/>
        <end position="170"/>
    </location>
</feature>
<evidence type="ECO:0000256" key="1">
    <source>
        <dbReference type="ARBA" id="ARBA00004571"/>
    </source>
</evidence>
<dbReference type="InterPro" id="IPR037066">
    <property type="entry name" value="Plug_dom_sf"/>
</dbReference>
<dbReference type="GO" id="GO:0015344">
    <property type="term" value="F:siderophore uptake transmembrane transporter activity"/>
    <property type="evidence" value="ECO:0007669"/>
    <property type="project" value="TreeGrafter"/>
</dbReference>
<sequence length="701" mass="75826">MPFPHHHGGACALAFCLLTTTALAAPVETATTLPELSVEGGGSPKAGSLTVPGVAEQRRAVNATVGSVAFVDAEDFRNSYANTLRDVLKDTPGVFVQERYGQELRLSIRGSGIARGFHLRGIELLQDGIPLNFADGSGDFYQVDPLSLRSAEVYKGGNALTFGATTLGGAVNFVTPTAYTAFAPNIVRVDGGSFGTIRENVQMSRIDGPVDALINATITNSDGYRDHETQRTQNFNANVGYKIAPGIETRFYAGVYLTDQKLPGTLSLFNALNDPRLANPSAITGNQSRKVETERLANRTSFELDVGRLDVDSWVIHKNLYHPIFQVIDQDGLTYGVSPHWSGTFDIAGFRNDTIVGLRAFAGVNEADQFVNVAGRRGAQTVNALQSASNYEAYGENRFWFLPDVALMTGLKAFSSNRTFSNKGGLPASPSARFGNVTYEGINPKAGLLWQPLPDIQVFGDVTRSRDVPDFSDLAQTNTLGVTFVPLQAQRAWTYEAGTRGRIDRLTWDITLYRADIRDELINFSINPGLGIPAATFNAPRSVHQGVEAAVSVEVLRDLTGLGDMLTIAQVWTHNDFRFVNDPVFGNNRIAGIPQDVLRTILTYTHPSGFYLAPSIDWVPQGAFADHANTLKAPGYALFNVRTGIDFANGISLFLDARNLTDERYISDISVVTNAATVTGGPVAFYPGNGRSVFGGVRASF</sequence>
<keyword evidence="13" id="KW-0675">Receptor</keyword>
<dbReference type="GO" id="GO:0009279">
    <property type="term" value="C:cell outer membrane"/>
    <property type="evidence" value="ECO:0007669"/>
    <property type="project" value="UniProtKB-SubCell"/>
</dbReference>
<comment type="caution">
    <text evidence="13">The sequence shown here is derived from an EMBL/GenBank/DDBJ whole genome shotgun (WGS) entry which is preliminary data.</text>
</comment>
<dbReference type="Proteomes" id="UP000321258">
    <property type="component" value="Unassembled WGS sequence"/>
</dbReference>
<evidence type="ECO:0000256" key="10">
    <source>
        <dbReference type="SAM" id="SignalP"/>
    </source>
</evidence>
<keyword evidence="7 8" id="KW-0998">Cell outer membrane</keyword>
<comment type="subcellular location">
    <subcellularLocation>
        <location evidence="1 8">Cell outer membrane</location>
        <topology evidence="1 8">Multi-pass membrane protein</topology>
    </subcellularLocation>
</comment>
<dbReference type="InterPro" id="IPR036942">
    <property type="entry name" value="Beta-barrel_TonB_sf"/>
</dbReference>
<accession>A0A512ITU6</accession>
<dbReference type="PANTHER" id="PTHR30069">
    <property type="entry name" value="TONB-DEPENDENT OUTER MEMBRANE RECEPTOR"/>
    <property type="match status" value="1"/>
</dbReference>